<dbReference type="GO" id="GO:0046872">
    <property type="term" value="F:metal ion binding"/>
    <property type="evidence" value="ECO:0007669"/>
    <property type="project" value="InterPro"/>
</dbReference>
<evidence type="ECO:0000256" key="1">
    <source>
        <dbReference type="ARBA" id="ARBA00001947"/>
    </source>
</evidence>
<gene>
    <name evidence="5" type="ORF">HER27_014515</name>
</gene>
<reference evidence="5 6" key="1">
    <citation type="submission" date="2020-11" db="EMBL/GenBank/DDBJ databases">
        <title>Indigenous Rhizobia Nodulating Common beans in Western Kenya.</title>
        <authorList>
            <person name="Wekesa C.S."/>
            <person name="Oelmueller R."/>
            <person name="Furch A.C."/>
        </authorList>
    </citation>
    <scope>NUCLEOTIDE SEQUENCE [LARGE SCALE GENOMIC DNA]</scope>
    <source>
        <strain evidence="6">BS3</strain>
    </source>
</reference>
<dbReference type="RefSeq" id="WP_010024890.1">
    <property type="nucleotide sequence ID" value="NZ_CP013522.1"/>
</dbReference>
<dbReference type="Pfam" id="PF00675">
    <property type="entry name" value="Peptidase_M16"/>
    <property type="match status" value="1"/>
</dbReference>
<dbReference type="InterPro" id="IPR011249">
    <property type="entry name" value="Metalloenz_LuxS/M16"/>
</dbReference>
<dbReference type="EMBL" id="CP064931">
    <property type="protein sequence ID" value="QPK07676.1"/>
    <property type="molecule type" value="Genomic_DNA"/>
</dbReference>
<dbReference type="InterPro" id="IPR001431">
    <property type="entry name" value="Pept_M16_Zn_BS"/>
</dbReference>
<dbReference type="Pfam" id="PF05193">
    <property type="entry name" value="Peptidase_M16_C"/>
    <property type="match status" value="1"/>
</dbReference>
<keyword evidence="3" id="KW-0378">Hydrolase</keyword>
<accession>A0A2U3D1T5</accession>
<dbReference type="PANTHER" id="PTHR11851:SF49">
    <property type="entry name" value="MITOCHONDRIAL-PROCESSING PEPTIDASE SUBUNIT ALPHA"/>
    <property type="match status" value="1"/>
</dbReference>
<proteinExistence type="inferred from homology"/>
<dbReference type="Proteomes" id="UP000540266">
    <property type="component" value="Chromosome"/>
</dbReference>
<dbReference type="InterPro" id="IPR011765">
    <property type="entry name" value="Pept_M16_N"/>
</dbReference>
<keyword evidence="3" id="KW-0645">Protease</keyword>
<dbReference type="GeneID" id="45956405"/>
<dbReference type="GO" id="GO:0006508">
    <property type="term" value="P:proteolysis"/>
    <property type="evidence" value="ECO:0007669"/>
    <property type="project" value="InterPro"/>
</dbReference>
<name>A0A2U3D1T5_9HYPH</name>
<comment type="similarity">
    <text evidence="2 4">Belongs to the peptidase M16 family.</text>
</comment>
<dbReference type="AlphaFoldDB" id="A0A2U3D1T5"/>
<dbReference type="InterPro" id="IPR050361">
    <property type="entry name" value="MPP/UQCRC_Complex"/>
</dbReference>
<dbReference type="PROSITE" id="PS00143">
    <property type="entry name" value="INSULINASE"/>
    <property type="match status" value="1"/>
</dbReference>
<dbReference type="OrthoDB" id="9811314at2"/>
<dbReference type="SUPFAM" id="SSF63411">
    <property type="entry name" value="LuxS/MPP-like metallohydrolase"/>
    <property type="match status" value="2"/>
</dbReference>
<dbReference type="Gene3D" id="3.30.830.10">
    <property type="entry name" value="Metalloenzyme, LuxS/M16 peptidase-like"/>
    <property type="match status" value="2"/>
</dbReference>
<evidence type="ECO:0000313" key="5">
    <source>
        <dbReference type="EMBL" id="QPK07676.1"/>
    </source>
</evidence>
<dbReference type="GO" id="GO:0004222">
    <property type="term" value="F:metalloendopeptidase activity"/>
    <property type="evidence" value="ECO:0007669"/>
    <property type="project" value="InterPro"/>
</dbReference>
<organism evidence="5 6">
    <name type="scientific">Rhizobium phaseoli</name>
    <dbReference type="NCBI Taxonomy" id="396"/>
    <lineage>
        <taxon>Bacteria</taxon>
        <taxon>Pseudomonadati</taxon>
        <taxon>Pseudomonadota</taxon>
        <taxon>Alphaproteobacteria</taxon>
        <taxon>Hyphomicrobiales</taxon>
        <taxon>Rhizobiaceae</taxon>
        <taxon>Rhizobium/Agrobacterium group</taxon>
        <taxon>Rhizobium</taxon>
    </lineage>
</organism>
<dbReference type="InterPro" id="IPR007863">
    <property type="entry name" value="Peptidase_M16_C"/>
</dbReference>
<dbReference type="FunFam" id="3.30.830.10:FF:000008">
    <property type="entry name" value="Mitochondrial-processing peptidase subunit beta"/>
    <property type="match status" value="1"/>
</dbReference>
<comment type="cofactor">
    <cofactor evidence="1">
        <name>Zn(2+)</name>
        <dbReference type="ChEBI" id="CHEBI:29105"/>
    </cofactor>
</comment>
<sequence>MTVECTRLKSGLTVVTETMPHLESVALGVWIKSGSRNETEDEHGIAHLLEHMAFKGTARRSAREIAEEIEDVGGEVNAATSTETTSYYARVLKDHVPLAVDILADILTESAFEEEELEREKQVILQEINAANDTPDDVVFDRFSEAAYRDQTLGRPILGTPQTVVSFTPQQIRTYLGRNYTTDRMFVVATGAVDHEEFLRMVEDRFASLPTSPSAPPVMEAARYIGGSVREPRDLMDAQILLGFEGKPYHARDFYCSQILANILGGGMSSRLFQEVREFRGLCYSVYAFHWGFSDTGIFGIHAATGGENLPELVPVIIDELHKSANEIHQKEIERARAQIRAQLLMGQESPAARAGQIARQMMLYGRPISNPEMMERLEGITIERLTDLAGRLFYDTVPTLSAIGPLEQLAPMEDITASLSVSAPKTMQAGR</sequence>
<protein>
    <submittedName>
        <fullName evidence="5">Insulinase family protein</fullName>
    </submittedName>
</protein>
<evidence type="ECO:0000256" key="2">
    <source>
        <dbReference type="ARBA" id="ARBA00007261"/>
    </source>
</evidence>
<evidence type="ECO:0000313" key="6">
    <source>
        <dbReference type="Proteomes" id="UP000540266"/>
    </source>
</evidence>
<evidence type="ECO:0000256" key="4">
    <source>
        <dbReference type="RuleBase" id="RU004447"/>
    </source>
</evidence>
<keyword evidence="3" id="KW-0482">Metalloprotease</keyword>
<dbReference type="PANTHER" id="PTHR11851">
    <property type="entry name" value="METALLOPROTEASE"/>
    <property type="match status" value="1"/>
</dbReference>
<evidence type="ECO:0000256" key="3">
    <source>
        <dbReference type="ARBA" id="ARBA00023049"/>
    </source>
</evidence>